<evidence type="ECO:0000256" key="1">
    <source>
        <dbReference type="SAM" id="MobiDB-lite"/>
    </source>
</evidence>
<sequence length="721" mass="80245">MAKATTLTDLPPDILYSIFPYLSAADFLIFTNSTKAFFPYRGDPTYWHALTRKTFRIPPQPLLQGERWQWLYKKLLTQTRLYTWGDNKSGNLGHAGLDTELESYGNPSPSGIGQALGEGRARPRTGVRAARRRIPAYRVNSGWPRPAVIGEGVGIVADVQCGGWSTTILNSFGAIFMFGIFDGKRLGRRGNMMLQRLEFPPAYPSTTNDRYEPSTAIKQYSTGRSSVLGLADDGKVWMWEQEMGFQVKPVHVDLVANKVERVAAGWDRNSMYVAGVGILYWTSVQDSDILQGGRREALPVHDTMLIESATIPGTGYRRKKNARYYSDNLQSRIGQVTNHVVLSGYIVFTTDQNKIFSYRTTFPMPAFDIPEPIELTTFYNALPDQPFRIVDIQGAFTRFGVFTDSGNIITGSEDFLNEFHHASTTSSPDASKPLPPPSIIPSLQSKTIISLAFGDHHFHALHTNGTITSYGQELQRCGALGLGERAESTLRGVYVQNVGFENGRLPDGEGRTVWFEPLMETWLQDLGAKAEGVEAKQRLNMLNSGHLGAREALANYFENEGTKWEEDVTKKGEMGAYFTLKVAAAGWHSAALVLVDDEKAEKARVAHISEPTPTNSRNPSPAVSLQSNDSYVHIDSPGEQLANAVYGFYEWVWDFGRWFLGLTQLDAARKAAAQQAQQRGNKGMEETDEGPRPTYTWTNDPFPRLRLPDGEIMPGEIPLTE</sequence>
<name>A0ABR4B2N7_9LECA</name>
<gene>
    <name evidence="3" type="ORF">ABVK25_007595</name>
</gene>
<proteinExistence type="predicted"/>
<evidence type="ECO:0000259" key="2">
    <source>
        <dbReference type="PROSITE" id="PS50181"/>
    </source>
</evidence>
<feature type="domain" description="F-box" evidence="2">
    <location>
        <begin position="4"/>
        <end position="50"/>
    </location>
</feature>
<dbReference type="InterPro" id="IPR009091">
    <property type="entry name" value="RCC1/BLIP-II"/>
</dbReference>
<accession>A0ABR4B2N7</accession>
<dbReference type="InterPro" id="IPR036047">
    <property type="entry name" value="F-box-like_dom_sf"/>
</dbReference>
<reference evidence="3 4" key="1">
    <citation type="submission" date="2024-09" db="EMBL/GenBank/DDBJ databases">
        <title>Rethinking Asexuality: The Enigmatic Case of Functional Sexual Genes in Lepraria (Stereocaulaceae).</title>
        <authorList>
            <person name="Doellman M."/>
            <person name="Sun Y."/>
            <person name="Barcenas-Pena A."/>
            <person name="Lumbsch H.T."/>
            <person name="Grewe F."/>
        </authorList>
    </citation>
    <scope>NUCLEOTIDE SEQUENCE [LARGE SCALE GENOMIC DNA]</scope>
    <source>
        <strain evidence="3 4">Grewe 0041</strain>
    </source>
</reference>
<dbReference type="InterPro" id="IPR051553">
    <property type="entry name" value="Ran_GTPase-activating"/>
</dbReference>
<feature type="compositionally biased region" description="Basic and acidic residues" evidence="1">
    <location>
        <begin position="682"/>
        <end position="691"/>
    </location>
</feature>
<keyword evidence="4" id="KW-1185">Reference proteome</keyword>
<dbReference type="PROSITE" id="PS50181">
    <property type="entry name" value="FBOX"/>
    <property type="match status" value="1"/>
</dbReference>
<evidence type="ECO:0000313" key="4">
    <source>
        <dbReference type="Proteomes" id="UP001590951"/>
    </source>
</evidence>
<dbReference type="InterPro" id="IPR001810">
    <property type="entry name" value="F-box_dom"/>
</dbReference>
<comment type="caution">
    <text evidence="3">The sequence shown here is derived from an EMBL/GenBank/DDBJ whole genome shotgun (WGS) entry which is preliminary data.</text>
</comment>
<dbReference type="SUPFAM" id="SSF81383">
    <property type="entry name" value="F-box domain"/>
    <property type="match status" value="1"/>
</dbReference>
<protein>
    <recommendedName>
        <fullName evidence="2">F-box domain-containing protein</fullName>
    </recommendedName>
</protein>
<dbReference type="PANTHER" id="PTHR45982">
    <property type="entry name" value="REGULATOR OF CHROMOSOME CONDENSATION"/>
    <property type="match status" value="1"/>
</dbReference>
<evidence type="ECO:0000313" key="3">
    <source>
        <dbReference type="EMBL" id="KAL2052153.1"/>
    </source>
</evidence>
<dbReference type="Proteomes" id="UP001590951">
    <property type="component" value="Unassembled WGS sequence"/>
</dbReference>
<dbReference type="SUPFAM" id="SSF50985">
    <property type="entry name" value="RCC1/BLIP-II"/>
    <property type="match status" value="1"/>
</dbReference>
<dbReference type="EMBL" id="JBHFEH010000029">
    <property type="protein sequence ID" value="KAL2052153.1"/>
    <property type="molecule type" value="Genomic_DNA"/>
</dbReference>
<dbReference type="Gene3D" id="2.130.10.30">
    <property type="entry name" value="Regulator of chromosome condensation 1/beta-lactamase-inhibitor protein II"/>
    <property type="match status" value="2"/>
</dbReference>
<dbReference type="PANTHER" id="PTHR45982:SF3">
    <property type="entry name" value="F-BOX PROTEIN POF9"/>
    <property type="match status" value="1"/>
</dbReference>
<feature type="region of interest" description="Disordered" evidence="1">
    <location>
        <begin position="673"/>
        <end position="721"/>
    </location>
</feature>
<organism evidence="3 4">
    <name type="scientific">Lepraria finkii</name>
    <dbReference type="NCBI Taxonomy" id="1340010"/>
    <lineage>
        <taxon>Eukaryota</taxon>
        <taxon>Fungi</taxon>
        <taxon>Dikarya</taxon>
        <taxon>Ascomycota</taxon>
        <taxon>Pezizomycotina</taxon>
        <taxon>Lecanoromycetes</taxon>
        <taxon>OSLEUM clade</taxon>
        <taxon>Lecanoromycetidae</taxon>
        <taxon>Lecanorales</taxon>
        <taxon>Lecanorineae</taxon>
        <taxon>Stereocaulaceae</taxon>
        <taxon>Lepraria</taxon>
    </lineage>
</organism>